<dbReference type="Gramene" id="PGSC0003DMT400080141">
    <property type="protein sequence ID" value="PGSC0003DMT400080141"/>
    <property type="gene ID" value="PGSC0003DMG400031200"/>
</dbReference>
<dbReference type="PaxDb" id="4113-PGSC0003DMT400080141"/>
<dbReference type="HOGENOM" id="CLU_2227966_0_0_1"/>
<evidence type="ECO:0000313" key="1">
    <source>
        <dbReference type="EnsemblPlants" id="PGSC0003DMT400080141"/>
    </source>
</evidence>
<dbReference type="Proteomes" id="UP000011115">
    <property type="component" value="Unassembled WGS sequence"/>
</dbReference>
<name>M1D322_SOLTU</name>
<reference evidence="1" key="2">
    <citation type="submission" date="2015-06" db="UniProtKB">
        <authorList>
            <consortium name="EnsemblPlants"/>
        </authorList>
    </citation>
    <scope>IDENTIFICATION</scope>
    <source>
        <strain evidence="1">DM1-3 516 R44</strain>
    </source>
</reference>
<keyword evidence="2" id="KW-1185">Reference proteome</keyword>
<dbReference type="eggNOG" id="ENOG502QRXG">
    <property type="taxonomic scope" value="Eukaryota"/>
</dbReference>
<organism evidence="1 2">
    <name type="scientific">Solanum tuberosum</name>
    <name type="common">Potato</name>
    <dbReference type="NCBI Taxonomy" id="4113"/>
    <lineage>
        <taxon>Eukaryota</taxon>
        <taxon>Viridiplantae</taxon>
        <taxon>Streptophyta</taxon>
        <taxon>Embryophyta</taxon>
        <taxon>Tracheophyta</taxon>
        <taxon>Spermatophyta</taxon>
        <taxon>Magnoliopsida</taxon>
        <taxon>eudicotyledons</taxon>
        <taxon>Gunneridae</taxon>
        <taxon>Pentapetalae</taxon>
        <taxon>asterids</taxon>
        <taxon>lamiids</taxon>
        <taxon>Solanales</taxon>
        <taxon>Solanaceae</taxon>
        <taxon>Solanoideae</taxon>
        <taxon>Solaneae</taxon>
        <taxon>Solanum</taxon>
    </lineage>
</organism>
<accession>M1D322</accession>
<dbReference type="InParanoid" id="M1D322"/>
<evidence type="ECO:0000313" key="2">
    <source>
        <dbReference type="Proteomes" id="UP000011115"/>
    </source>
</evidence>
<dbReference type="InterPro" id="IPR044207">
    <property type="entry name" value="At5g39250-like"/>
</dbReference>
<dbReference type="AlphaFoldDB" id="M1D322"/>
<dbReference type="PANTHER" id="PTHR47722:SF1">
    <property type="entry name" value="F-BOX DOMAIN CONTAINING PROTEIN, EXPRESSED"/>
    <property type="match status" value="1"/>
</dbReference>
<dbReference type="PANTHER" id="PTHR47722">
    <property type="entry name" value="EXPRESSED PROTEIN"/>
    <property type="match status" value="1"/>
</dbReference>
<reference evidence="2" key="1">
    <citation type="journal article" date="2011" name="Nature">
        <title>Genome sequence and analysis of the tuber crop potato.</title>
        <authorList>
            <consortium name="The Potato Genome Sequencing Consortium"/>
        </authorList>
    </citation>
    <scope>NUCLEOTIDE SEQUENCE [LARGE SCALE GENOMIC DNA]</scope>
    <source>
        <strain evidence="2">cv. DM1-3 516 R44</strain>
    </source>
</reference>
<proteinExistence type="predicted"/>
<protein>
    <submittedName>
        <fullName evidence="1">F-box family protein</fullName>
    </submittedName>
</protein>
<sequence>MFTFPFQSLGPVLHIPPPEICDVLRFHLEEPEYKMTLPVEPIFMVPLCHTVNVSVLVGCKDTNKVVCIIKKSPFDYIGRTTYRALAYDYLDFSSPMCLFVSAVRAA</sequence>
<dbReference type="EnsemblPlants" id="PGSC0003DMT400080141">
    <property type="protein sequence ID" value="PGSC0003DMT400080141"/>
    <property type="gene ID" value="PGSC0003DMG400031200"/>
</dbReference>